<dbReference type="InterPro" id="IPR027417">
    <property type="entry name" value="P-loop_NTPase"/>
</dbReference>
<comment type="caution">
    <text evidence="10">The sequence shown here is derived from an EMBL/GenBank/DDBJ whole genome shotgun (WGS) entry which is preliminary data.</text>
</comment>
<dbReference type="EMBL" id="JAVDQK010000003">
    <property type="protein sequence ID" value="MDR6217998.1"/>
    <property type="molecule type" value="Genomic_DNA"/>
</dbReference>
<evidence type="ECO:0000256" key="5">
    <source>
        <dbReference type="ARBA" id="ARBA00022989"/>
    </source>
</evidence>
<keyword evidence="3" id="KW-0547">Nucleotide-binding</keyword>
<dbReference type="InterPro" id="IPR017871">
    <property type="entry name" value="ABC_transporter-like_CS"/>
</dbReference>
<evidence type="ECO:0000259" key="8">
    <source>
        <dbReference type="PROSITE" id="PS50893"/>
    </source>
</evidence>
<dbReference type="GO" id="GO:0140359">
    <property type="term" value="F:ABC-type transporter activity"/>
    <property type="evidence" value="ECO:0007669"/>
    <property type="project" value="InterPro"/>
</dbReference>
<evidence type="ECO:0000259" key="9">
    <source>
        <dbReference type="PROSITE" id="PS50929"/>
    </source>
</evidence>
<reference evidence="10" key="1">
    <citation type="submission" date="2023-07" db="EMBL/GenBank/DDBJ databases">
        <title>Sorghum-associated microbial communities from plants grown in Nebraska, USA.</title>
        <authorList>
            <person name="Schachtman D."/>
        </authorList>
    </citation>
    <scope>NUCLEOTIDE SEQUENCE</scope>
    <source>
        <strain evidence="10">BE330</strain>
    </source>
</reference>
<dbReference type="RefSeq" id="WP_309852572.1">
    <property type="nucleotide sequence ID" value="NZ_JAVDQJ010000003.1"/>
</dbReference>
<evidence type="ECO:0000313" key="10">
    <source>
        <dbReference type="EMBL" id="MDR6217998.1"/>
    </source>
</evidence>
<keyword evidence="6 7" id="KW-0472">Membrane</keyword>
<evidence type="ECO:0000313" key="11">
    <source>
        <dbReference type="Proteomes" id="UP001185331"/>
    </source>
</evidence>
<dbReference type="InterPro" id="IPR011527">
    <property type="entry name" value="ABC1_TM_dom"/>
</dbReference>
<dbReference type="PROSITE" id="PS00211">
    <property type="entry name" value="ABC_TRANSPORTER_1"/>
    <property type="match status" value="1"/>
</dbReference>
<protein>
    <submittedName>
        <fullName evidence="10">Thiol reductant ABC exporter CydC subunit</fullName>
    </submittedName>
</protein>
<dbReference type="PANTHER" id="PTHR24221:SF654">
    <property type="entry name" value="ATP-BINDING CASSETTE SUB-FAMILY B MEMBER 6"/>
    <property type="match status" value="1"/>
</dbReference>
<feature type="transmembrane region" description="Helical" evidence="7">
    <location>
        <begin position="48"/>
        <end position="69"/>
    </location>
</feature>
<dbReference type="GO" id="GO:0034040">
    <property type="term" value="F:ATPase-coupled lipid transmembrane transporter activity"/>
    <property type="evidence" value="ECO:0007669"/>
    <property type="project" value="TreeGrafter"/>
</dbReference>
<dbReference type="InterPro" id="IPR003593">
    <property type="entry name" value="AAA+_ATPase"/>
</dbReference>
<evidence type="ECO:0000256" key="6">
    <source>
        <dbReference type="ARBA" id="ARBA00023136"/>
    </source>
</evidence>
<feature type="domain" description="ABC transporter" evidence="8">
    <location>
        <begin position="328"/>
        <end position="546"/>
    </location>
</feature>
<evidence type="ECO:0000256" key="1">
    <source>
        <dbReference type="ARBA" id="ARBA00004651"/>
    </source>
</evidence>
<feature type="transmembrane region" description="Helical" evidence="7">
    <location>
        <begin position="241"/>
        <end position="258"/>
    </location>
</feature>
<dbReference type="SUPFAM" id="SSF90123">
    <property type="entry name" value="ABC transporter transmembrane region"/>
    <property type="match status" value="1"/>
</dbReference>
<organism evidence="10 11">
    <name type="scientific">Deinococcus soli</name>
    <name type="common">ex Cha et al. 2016</name>
    <dbReference type="NCBI Taxonomy" id="1309411"/>
    <lineage>
        <taxon>Bacteria</taxon>
        <taxon>Thermotogati</taxon>
        <taxon>Deinococcota</taxon>
        <taxon>Deinococci</taxon>
        <taxon>Deinococcales</taxon>
        <taxon>Deinococcaceae</taxon>
        <taxon>Deinococcus</taxon>
    </lineage>
</organism>
<dbReference type="InterPro" id="IPR039421">
    <property type="entry name" value="Type_1_exporter"/>
</dbReference>
<dbReference type="InterPro" id="IPR003439">
    <property type="entry name" value="ABC_transporter-like_ATP-bd"/>
</dbReference>
<name>A0AAE4BKP5_9DEIO</name>
<dbReference type="PROSITE" id="PS50929">
    <property type="entry name" value="ABC_TM1F"/>
    <property type="match status" value="1"/>
</dbReference>
<dbReference type="PROSITE" id="PS50893">
    <property type="entry name" value="ABC_TRANSPORTER_2"/>
    <property type="match status" value="1"/>
</dbReference>
<dbReference type="Gene3D" id="3.40.50.300">
    <property type="entry name" value="P-loop containing nucleotide triphosphate hydrolases"/>
    <property type="match status" value="1"/>
</dbReference>
<feature type="transmembrane region" description="Helical" evidence="7">
    <location>
        <begin position="264"/>
        <end position="282"/>
    </location>
</feature>
<dbReference type="Pfam" id="PF00005">
    <property type="entry name" value="ABC_tran"/>
    <property type="match status" value="1"/>
</dbReference>
<dbReference type="GO" id="GO:0005886">
    <property type="term" value="C:plasma membrane"/>
    <property type="evidence" value="ECO:0007669"/>
    <property type="project" value="UniProtKB-SubCell"/>
</dbReference>
<evidence type="ECO:0000256" key="7">
    <source>
        <dbReference type="SAM" id="Phobius"/>
    </source>
</evidence>
<dbReference type="SMART" id="SM00382">
    <property type="entry name" value="AAA"/>
    <property type="match status" value="1"/>
</dbReference>
<dbReference type="SUPFAM" id="SSF52540">
    <property type="entry name" value="P-loop containing nucleoside triphosphate hydrolases"/>
    <property type="match status" value="1"/>
</dbReference>
<accession>A0AAE4BKP5</accession>
<dbReference type="GO" id="GO:0005524">
    <property type="term" value="F:ATP binding"/>
    <property type="evidence" value="ECO:0007669"/>
    <property type="project" value="UniProtKB-KW"/>
</dbReference>
<gene>
    <name evidence="10" type="ORF">J2Y00_001559</name>
</gene>
<feature type="domain" description="ABC transmembrane type-1" evidence="9">
    <location>
        <begin position="18"/>
        <end position="286"/>
    </location>
</feature>
<keyword evidence="5 7" id="KW-1133">Transmembrane helix</keyword>
<dbReference type="Gene3D" id="1.20.1560.10">
    <property type="entry name" value="ABC transporter type 1, transmembrane domain"/>
    <property type="match status" value="1"/>
</dbReference>
<keyword evidence="2 7" id="KW-0812">Transmembrane</keyword>
<dbReference type="AlphaFoldDB" id="A0AAE4BKP5"/>
<keyword evidence="4" id="KW-0067">ATP-binding</keyword>
<comment type="subcellular location">
    <subcellularLocation>
        <location evidence="1">Cell membrane</location>
        <topology evidence="1">Multi-pass membrane protein</topology>
    </subcellularLocation>
</comment>
<feature type="transmembrane region" description="Helical" evidence="7">
    <location>
        <begin position="155"/>
        <end position="173"/>
    </location>
</feature>
<feature type="transmembrane region" description="Helical" evidence="7">
    <location>
        <begin position="130"/>
        <end position="149"/>
    </location>
</feature>
<evidence type="ECO:0000256" key="4">
    <source>
        <dbReference type="ARBA" id="ARBA00022840"/>
    </source>
</evidence>
<dbReference type="GO" id="GO:0016887">
    <property type="term" value="F:ATP hydrolysis activity"/>
    <property type="evidence" value="ECO:0007669"/>
    <property type="project" value="InterPro"/>
</dbReference>
<dbReference type="InterPro" id="IPR036640">
    <property type="entry name" value="ABC1_TM_sf"/>
</dbReference>
<dbReference type="Proteomes" id="UP001185331">
    <property type="component" value="Unassembled WGS sequence"/>
</dbReference>
<evidence type="ECO:0000256" key="3">
    <source>
        <dbReference type="ARBA" id="ARBA00022741"/>
    </source>
</evidence>
<evidence type="ECO:0000256" key="2">
    <source>
        <dbReference type="ARBA" id="ARBA00022692"/>
    </source>
</evidence>
<sequence length="546" mass="56671">MTGPMKRAGGWRPFVLPALLGVAATLAGVALAGASGRLIARAALRPEVFLSLTLLVTLVRGLGVGRAGLRYAERLTGHAAALRAGEAGRAALFDRVSRFGRDLLARERGGDLLARSGADLDARQFAALRVTLPLLGFAGAALLAGGWLLSLDAGLGLSVLGPLLLAAALPWLARTRAAELAREEASLAREHGAALLDALSASADGAAQLWAPRLDALNARLRRVTQAQGRLQTGLTLGREALFALCFTLVLTRGLILVEKGALGGAWLAAVVLLAAASFDALTPLSLVPGAHAAAQAAQERDEALAAVQPAVTDPAAPSPLPPGPLTLSLDGAGLTRGGRDLLRGVTLHLPPGARVAVTGPSGAGKSTLLGLISRDLDPTAGLVTLGGTDLRTLALADLRARLTIHEQDAPLLDGTVEENLRLGDPHAPPARLRALLDDLGLEDLPLGTWVGEGGTRLSGGQRARVSLARALLKRSDVLLLDEPTAHLDPDTEARVLRVLCRECAGRTLLLVTHRPAPLALVDQVYRLQDGHLHPLPATSTHRKVI</sequence>
<dbReference type="CDD" id="cd03228">
    <property type="entry name" value="ABCC_MRP_Like"/>
    <property type="match status" value="1"/>
</dbReference>
<dbReference type="PANTHER" id="PTHR24221">
    <property type="entry name" value="ATP-BINDING CASSETTE SUB-FAMILY B"/>
    <property type="match status" value="1"/>
</dbReference>
<proteinExistence type="predicted"/>